<keyword evidence="3" id="KW-0472">Membrane</keyword>
<gene>
    <name evidence="4" type="ORF">CAMP_LOCUS4606</name>
</gene>
<dbReference type="InterPro" id="IPR029033">
    <property type="entry name" value="His_PPase_superfam"/>
</dbReference>
<evidence type="ECO:0000313" key="4">
    <source>
        <dbReference type="EMBL" id="CAI5441969.1"/>
    </source>
</evidence>
<dbReference type="EMBL" id="CANHGI010000002">
    <property type="protein sequence ID" value="CAI5441969.1"/>
    <property type="molecule type" value="Genomic_DNA"/>
</dbReference>
<dbReference type="OrthoDB" id="258392at2759"/>
<keyword evidence="3" id="KW-1133">Transmembrane helix</keyword>
<dbReference type="InterPro" id="IPR033379">
    <property type="entry name" value="Acid_Pase_AS"/>
</dbReference>
<dbReference type="InterPro" id="IPR000560">
    <property type="entry name" value="His_Pase_clade-2"/>
</dbReference>
<evidence type="ECO:0000313" key="5">
    <source>
        <dbReference type="Proteomes" id="UP001152747"/>
    </source>
</evidence>
<reference evidence="4" key="1">
    <citation type="submission" date="2022-11" db="EMBL/GenBank/DDBJ databases">
        <authorList>
            <person name="Kikuchi T."/>
        </authorList>
    </citation>
    <scope>NUCLEOTIDE SEQUENCE</scope>
    <source>
        <strain evidence="4">PS1010</strain>
    </source>
</reference>
<dbReference type="GO" id="GO:0003993">
    <property type="term" value="F:acid phosphatase activity"/>
    <property type="evidence" value="ECO:0007669"/>
    <property type="project" value="UniProtKB-EC"/>
</dbReference>
<keyword evidence="5" id="KW-1185">Reference proteome</keyword>
<accession>A0A9P1MVN6</accession>
<dbReference type="PROSITE" id="PS00616">
    <property type="entry name" value="HIS_ACID_PHOSPHAT_1"/>
    <property type="match status" value="1"/>
</dbReference>
<proteinExistence type="inferred from homology"/>
<dbReference type="AlphaFoldDB" id="A0A9P1MVN6"/>
<comment type="caution">
    <text evidence="4">The sequence shown here is derived from an EMBL/GenBank/DDBJ whole genome shotgun (WGS) entry which is preliminary data.</text>
</comment>
<dbReference type="PANTHER" id="PTHR11567:SF181">
    <property type="entry name" value="ACID PHOSPHATASE 10-RELATED"/>
    <property type="match status" value="1"/>
</dbReference>
<dbReference type="Proteomes" id="UP001152747">
    <property type="component" value="Unassembled WGS sequence"/>
</dbReference>
<comment type="similarity">
    <text evidence="2">Belongs to the histidine acid phosphatase family.</text>
</comment>
<dbReference type="SUPFAM" id="SSF53254">
    <property type="entry name" value="Phosphoglycerate mutase-like"/>
    <property type="match status" value="1"/>
</dbReference>
<sequence length="434" mass="49949">MRLYNYVLASFLIFGGNVRCEDDMELVLVQAIWRHGERAALADLYPIYEKDWIFGGGGFGELTATGMGHMFQLGQTLREKYSNFISPRYDSKEVYIRSTDINRTIISAMSVAYGLYQNQNDSIKRAGIDYPDIPGWNPGFNFVPIHVDSSIDNYLTNARPNCPRFNQLNILMQKLPEYQIWAENFNNYTTYFYGLYNLSSTDTDALFSFDSLKCQSKTFNSTLYQKCPWYNLDFFEENQRIIGPYKGFVEGYFKNPAVLNGIDIAKEVQILQGGPLFSDVYDRMKSKIDCITSEKCDGFFKNLKFYGFSLHDQNVYSQLVNFGFPEITESLEYWPSYSATILYETYRSKNSTFFKLLFKKSYNSGVSDVTRKIKGCEDSEYCPISILTSLVDQFRPTPDIKTLCFKDLTSSSFSSTYPTGVSLIIFAISLIFYN</sequence>
<evidence type="ECO:0000256" key="3">
    <source>
        <dbReference type="SAM" id="Phobius"/>
    </source>
</evidence>
<organism evidence="4 5">
    <name type="scientific">Caenorhabditis angaria</name>
    <dbReference type="NCBI Taxonomy" id="860376"/>
    <lineage>
        <taxon>Eukaryota</taxon>
        <taxon>Metazoa</taxon>
        <taxon>Ecdysozoa</taxon>
        <taxon>Nematoda</taxon>
        <taxon>Chromadorea</taxon>
        <taxon>Rhabditida</taxon>
        <taxon>Rhabditina</taxon>
        <taxon>Rhabditomorpha</taxon>
        <taxon>Rhabditoidea</taxon>
        <taxon>Rhabditidae</taxon>
        <taxon>Peloderinae</taxon>
        <taxon>Caenorhabditis</taxon>
    </lineage>
</organism>
<dbReference type="CDD" id="cd07061">
    <property type="entry name" value="HP_HAP_like"/>
    <property type="match status" value="1"/>
</dbReference>
<dbReference type="Pfam" id="PF00328">
    <property type="entry name" value="His_Phos_2"/>
    <property type="match status" value="1"/>
</dbReference>
<protein>
    <submittedName>
        <fullName evidence="4">Uncharacterized protein</fullName>
    </submittedName>
</protein>
<name>A0A9P1MVN6_9PELO</name>
<comment type="catalytic activity">
    <reaction evidence="1">
        <text>a phosphate monoester + H2O = an alcohol + phosphate</text>
        <dbReference type="Rhea" id="RHEA:15017"/>
        <dbReference type="ChEBI" id="CHEBI:15377"/>
        <dbReference type="ChEBI" id="CHEBI:30879"/>
        <dbReference type="ChEBI" id="CHEBI:43474"/>
        <dbReference type="ChEBI" id="CHEBI:67140"/>
        <dbReference type="EC" id="3.1.3.2"/>
    </reaction>
</comment>
<dbReference type="Gene3D" id="3.40.50.1240">
    <property type="entry name" value="Phosphoglycerate mutase-like"/>
    <property type="match status" value="1"/>
</dbReference>
<dbReference type="InterPro" id="IPR050645">
    <property type="entry name" value="Histidine_acid_phosphatase"/>
</dbReference>
<evidence type="ECO:0000256" key="1">
    <source>
        <dbReference type="ARBA" id="ARBA00000032"/>
    </source>
</evidence>
<feature type="transmembrane region" description="Helical" evidence="3">
    <location>
        <begin position="415"/>
        <end position="433"/>
    </location>
</feature>
<keyword evidence="3" id="KW-0812">Transmembrane</keyword>
<dbReference type="PANTHER" id="PTHR11567">
    <property type="entry name" value="ACID PHOSPHATASE-RELATED"/>
    <property type="match status" value="1"/>
</dbReference>
<evidence type="ECO:0000256" key="2">
    <source>
        <dbReference type="ARBA" id="ARBA00005375"/>
    </source>
</evidence>